<evidence type="ECO:0000256" key="4">
    <source>
        <dbReference type="SAM" id="Coils"/>
    </source>
</evidence>
<evidence type="ECO:0000256" key="5">
    <source>
        <dbReference type="SAM" id="MobiDB-lite"/>
    </source>
</evidence>
<keyword evidence="7" id="KW-1185">Reference proteome</keyword>
<dbReference type="InterPro" id="IPR000533">
    <property type="entry name" value="Tropomyosin"/>
</dbReference>
<dbReference type="FunFam" id="1.20.5.170:FF:000169">
    <property type="entry name" value="Predicted protein"/>
    <property type="match status" value="1"/>
</dbReference>
<feature type="non-terminal residue" evidence="6">
    <location>
        <position position="1"/>
    </location>
</feature>
<sequence>LMPAKLSNEKNVNRTKEQLSDLVLTLRHRRIAVEERIRQDKRNNDDLPEYRRNKQKSYTNANVQNQNVPFGSTRSRRSRFTNNCLISSNVFMRFRLIQNEVYNIYHIFFKQAEAEVAALNRRIQLLEEDLTRAEERLKIATEKLEEASKAADESERKLAMVEADLERAEERAEAGENKIVELEEELRVVGNNLKSLEVSEEKALQREDSYEEHIRQLSQRLKEAETRAEFAERSVQKLQKEVDRLEDDAANHRARNHALQEAILEAAAQ</sequence>
<evidence type="ECO:0000313" key="6">
    <source>
        <dbReference type="EMBL" id="KRY29334.1"/>
    </source>
</evidence>
<feature type="coiled-coil region" evidence="4">
    <location>
        <begin position="109"/>
        <end position="262"/>
    </location>
</feature>
<evidence type="ECO:0000256" key="1">
    <source>
        <dbReference type="ARBA" id="ARBA00009036"/>
    </source>
</evidence>
<dbReference type="PROSITE" id="PS00326">
    <property type="entry name" value="TROPOMYOSIN"/>
    <property type="match status" value="1"/>
</dbReference>
<feature type="compositionally biased region" description="Basic and acidic residues" evidence="5">
    <location>
        <begin position="42"/>
        <end position="52"/>
    </location>
</feature>
<feature type="region of interest" description="Disordered" evidence="5">
    <location>
        <begin position="42"/>
        <end position="74"/>
    </location>
</feature>
<organism evidence="6 7">
    <name type="scientific">Trichinella spiralis</name>
    <name type="common">Trichina worm</name>
    <dbReference type="NCBI Taxonomy" id="6334"/>
    <lineage>
        <taxon>Eukaryota</taxon>
        <taxon>Metazoa</taxon>
        <taxon>Ecdysozoa</taxon>
        <taxon>Nematoda</taxon>
        <taxon>Enoplea</taxon>
        <taxon>Dorylaimia</taxon>
        <taxon>Trichinellida</taxon>
        <taxon>Trichinellidae</taxon>
        <taxon>Trichinella</taxon>
    </lineage>
</organism>
<name>A0A0V1AX59_TRISP</name>
<comment type="similarity">
    <text evidence="1 3">Belongs to the tropomyosin family.</text>
</comment>
<dbReference type="Proteomes" id="UP000054776">
    <property type="component" value="Unassembled WGS sequence"/>
</dbReference>
<dbReference type="Gene3D" id="1.20.5.170">
    <property type="match status" value="3"/>
</dbReference>
<accession>A0A0V1AX59</accession>
<reference evidence="6 7" key="1">
    <citation type="submission" date="2015-01" db="EMBL/GenBank/DDBJ databases">
        <title>Evolution of Trichinella species and genotypes.</title>
        <authorList>
            <person name="Korhonen P.K."/>
            <person name="Edoardo P."/>
            <person name="Giuseppe L.R."/>
            <person name="Gasser R.B."/>
        </authorList>
    </citation>
    <scope>NUCLEOTIDE SEQUENCE [LARGE SCALE GENOMIC DNA]</scope>
    <source>
        <strain evidence="6">ISS3</strain>
    </source>
</reference>
<gene>
    <name evidence="6" type="ORF">T01_6411</name>
</gene>
<dbReference type="SUPFAM" id="SSF57997">
    <property type="entry name" value="Tropomyosin"/>
    <property type="match status" value="1"/>
</dbReference>
<dbReference type="EMBL" id="JYDH01000174">
    <property type="protein sequence ID" value="KRY29334.1"/>
    <property type="molecule type" value="Genomic_DNA"/>
</dbReference>
<evidence type="ECO:0000256" key="2">
    <source>
        <dbReference type="ARBA" id="ARBA00023054"/>
    </source>
</evidence>
<evidence type="ECO:0000256" key="3">
    <source>
        <dbReference type="RuleBase" id="RU004515"/>
    </source>
</evidence>
<dbReference type="OrthoDB" id="128924at2759"/>
<feature type="compositionally biased region" description="Polar residues" evidence="5">
    <location>
        <begin position="56"/>
        <end position="70"/>
    </location>
</feature>
<keyword evidence="2 4" id="KW-0175">Coiled coil</keyword>
<dbReference type="Pfam" id="PF00261">
    <property type="entry name" value="Tropomyosin"/>
    <property type="match status" value="1"/>
</dbReference>
<dbReference type="PANTHER" id="PTHR19269">
    <property type="entry name" value="TROPOMYOSIN"/>
    <property type="match status" value="1"/>
</dbReference>
<protein>
    <submittedName>
        <fullName evidence="6">Tropomyosin</fullName>
    </submittedName>
</protein>
<dbReference type="PRINTS" id="PR00194">
    <property type="entry name" value="TROPOMYOSIN"/>
</dbReference>
<evidence type="ECO:0000313" key="7">
    <source>
        <dbReference type="Proteomes" id="UP000054776"/>
    </source>
</evidence>
<comment type="caution">
    <text evidence="6">The sequence shown here is derived from an EMBL/GenBank/DDBJ whole genome shotgun (WGS) entry which is preliminary data.</text>
</comment>
<dbReference type="AlphaFoldDB" id="A0A0V1AX59"/>
<proteinExistence type="inferred from homology"/>